<protein>
    <recommendedName>
        <fullName evidence="1">N-acetyltransferase domain-containing protein</fullName>
    </recommendedName>
</protein>
<evidence type="ECO:0000313" key="2">
    <source>
        <dbReference type="EMBL" id="ELP88010.1"/>
    </source>
</evidence>
<keyword evidence="4" id="KW-1185">Reference proteome</keyword>
<dbReference type="KEGG" id="eiv:EIN_419710"/>
<name>A0A0A1U5C4_ENTIV</name>
<dbReference type="Proteomes" id="UP000014680">
    <property type="component" value="Unassembled WGS sequence"/>
</dbReference>
<dbReference type="Pfam" id="PF13508">
    <property type="entry name" value="Acetyltransf_7"/>
    <property type="match status" value="1"/>
</dbReference>
<evidence type="ECO:0000313" key="3">
    <source>
        <dbReference type="EMBL" id="ELP88022.1"/>
    </source>
</evidence>
<sequence>MISLKRITRSTDTLFTPALHLLNNAFEPELRRPEAQLKYIIENEPRHHFFAVVYEKKIAGVCAVWRIIKDVNFIEHVVISPDMRGLCIGKKVIDQLKQLFCGHWLLEVDGDAAHEKLRKWYTSFGFKTLDKSYLQPSYVFNGHQVPLFLMGNIPQESLTFVVNTMKNLVYFNNNKQLIHV</sequence>
<dbReference type="EMBL" id="KB206772">
    <property type="protein sequence ID" value="ELP88022.1"/>
    <property type="molecule type" value="Genomic_DNA"/>
</dbReference>
<organism evidence="3 4">
    <name type="scientific">Entamoeba invadens IP1</name>
    <dbReference type="NCBI Taxonomy" id="370355"/>
    <lineage>
        <taxon>Eukaryota</taxon>
        <taxon>Amoebozoa</taxon>
        <taxon>Evosea</taxon>
        <taxon>Archamoebae</taxon>
        <taxon>Mastigamoebida</taxon>
        <taxon>Entamoebidae</taxon>
        <taxon>Entamoeba</taxon>
    </lineage>
</organism>
<dbReference type="GeneID" id="14886941"/>
<dbReference type="VEuPathDB" id="AmoebaDB:EIN_419710"/>
<reference evidence="3 4" key="1">
    <citation type="submission" date="2012-10" db="EMBL/GenBank/DDBJ databases">
        <authorList>
            <person name="Zafar N."/>
            <person name="Inman J."/>
            <person name="Hall N."/>
            <person name="Lorenzi H."/>
            <person name="Caler E."/>
        </authorList>
    </citation>
    <scope>NUCLEOTIDE SEQUENCE [LARGE SCALE GENOMIC DNA]</scope>
    <source>
        <strain evidence="3 4">IP1</strain>
    </source>
</reference>
<feature type="domain" description="N-acetyltransferase" evidence="1">
    <location>
        <begin position="5"/>
        <end position="146"/>
    </location>
</feature>
<proteinExistence type="predicted"/>
<dbReference type="VEuPathDB" id="AmoebaDB:EIN_419390"/>
<dbReference type="SUPFAM" id="SSF55729">
    <property type="entry name" value="Acyl-CoA N-acyltransferases (Nat)"/>
    <property type="match status" value="1"/>
</dbReference>
<evidence type="ECO:0000313" key="4">
    <source>
        <dbReference type="Proteomes" id="UP000014680"/>
    </source>
</evidence>
<dbReference type="AlphaFoldDB" id="A0A0A1U5C4"/>
<dbReference type="PROSITE" id="PS51186">
    <property type="entry name" value="GNAT"/>
    <property type="match status" value="1"/>
</dbReference>
<dbReference type="RefSeq" id="XP_004254781.1">
    <property type="nucleotide sequence ID" value="XM_004254733.1"/>
</dbReference>
<dbReference type="RefSeq" id="XP_004254793.1">
    <property type="nucleotide sequence ID" value="XM_004254745.1"/>
</dbReference>
<gene>
    <name evidence="2" type="ORF">EIN_419390</name>
    <name evidence="3" type="ORF">EIN_419710</name>
</gene>
<dbReference type="GeneID" id="14887005"/>
<dbReference type="InterPro" id="IPR016181">
    <property type="entry name" value="Acyl_CoA_acyltransferase"/>
</dbReference>
<dbReference type="InterPro" id="IPR000182">
    <property type="entry name" value="GNAT_dom"/>
</dbReference>
<dbReference type="CDD" id="cd04301">
    <property type="entry name" value="NAT_SF"/>
    <property type="match status" value="1"/>
</dbReference>
<dbReference type="Gene3D" id="3.40.630.30">
    <property type="match status" value="1"/>
</dbReference>
<accession>A0A0A1U5C4</accession>
<dbReference type="GO" id="GO:0016747">
    <property type="term" value="F:acyltransferase activity, transferring groups other than amino-acyl groups"/>
    <property type="evidence" value="ECO:0007669"/>
    <property type="project" value="InterPro"/>
</dbReference>
<dbReference type="EMBL" id="KB206772">
    <property type="protein sequence ID" value="ELP88010.1"/>
    <property type="molecule type" value="Genomic_DNA"/>
</dbReference>
<dbReference type="KEGG" id="eiv:EIN_419390"/>
<evidence type="ECO:0000259" key="1">
    <source>
        <dbReference type="PROSITE" id="PS51186"/>
    </source>
</evidence>